<dbReference type="PANTHER" id="PTHR43217">
    <property type="entry name" value="SUCCINATE SEMIALDEHYDE DEHYDROGENASE [NAD(P)+] SAD"/>
    <property type="match status" value="1"/>
</dbReference>
<evidence type="ECO:0000256" key="3">
    <source>
        <dbReference type="ARBA" id="ARBA00023002"/>
    </source>
</evidence>
<evidence type="ECO:0000256" key="1">
    <source>
        <dbReference type="ARBA" id="ARBA00009986"/>
    </source>
</evidence>
<keyword evidence="3" id="KW-0560">Oxidoreductase</keyword>
<dbReference type="InterPro" id="IPR016162">
    <property type="entry name" value="Ald_DH_N"/>
</dbReference>
<dbReference type="InterPro" id="IPR015590">
    <property type="entry name" value="Aldehyde_DH_dom"/>
</dbReference>
<dbReference type="GeneID" id="66982153"/>
<dbReference type="Pfam" id="PF00171">
    <property type="entry name" value="Aldedh"/>
    <property type="match status" value="1"/>
</dbReference>
<gene>
    <name evidence="5" type="ORF">ACHE_40358S</name>
</gene>
<dbReference type="Gene3D" id="3.40.309.10">
    <property type="entry name" value="Aldehyde Dehydrogenase, Chain A, domain 2"/>
    <property type="match status" value="1"/>
</dbReference>
<dbReference type="InterPro" id="IPR016160">
    <property type="entry name" value="Ald_DH_CS_CYS"/>
</dbReference>
<dbReference type="KEGG" id="ache:ACHE_40358S"/>
<dbReference type="Gene3D" id="3.40.605.10">
    <property type="entry name" value="Aldehyde Dehydrogenase, Chain A, domain 1"/>
    <property type="match status" value="1"/>
</dbReference>
<evidence type="ECO:0000259" key="4">
    <source>
        <dbReference type="Pfam" id="PF00171"/>
    </source>
</evidence>
<dbReference type="GO" id="GO:0004030">
    <property type="term" value="F:aldehyde dehydrogenase [NAD(P)+] activity"/>
    <property type="evidence" value="ECO:0007669"/>
    <property type="project" value="InterPro"/>
</dbReference>
<feature type="domain" description="Aldehyde dehydrogenase" evidence="4">
    <location>
        <begin position="3"/>
        <end position="458"/>
    </location>
</feature>
<accession>A0A7R7VNF1</accession>
<name>A0A7R7VNF1_ASPCH</name>
<proteinExistence type="inferred from homology"/>
<dbReference type="CDD" id="cd07100">
    <property type="entry name" value="ALDH_SSADH1_GabD1"/>
    <property type="match status" value="1"/>
</dbReference>
<protein>
    <recommendedName>
        <fullName evidence="4">Aldehyde dehydrogenase domain-containing protein</fullName>
    </recommendedName>
</protein>
<organism evidence="5 6">
    <name type="scientific">Aspergillus chevalieri</name>
    <name type="common">Eurotium chevalieri</name>
    <dbReference type="NCBI Taxonomy" id="182096"/>
    <lineage>
        <taxon>Eukaryota</taxon>
        <taxon>Fungi</taxon>
        <taxon>Dikarya</taxon>
        <taxon>Ascomycota</taxon>
        <taxon>Pezizomycotina</taxon>
        <taxon>Eurotiomycetes</taxon>
        <taxon>Eurotiomycetidae</taxon>
        <taxon>Eurotiales</taxon>
        <taxon>Aspergillaceae</taxon>
        <taxon>Aspergillus</taxon>
        <taxon>Aspergillus subgen. Aspergillus</taxon>
    </lineage>
</organism>
<reference evidence="5" key="2">
    <citation type="submission" date="2021-02" db="EMBL/GenBank/DDBJ databases">
        <title>Aspergillus chevalieri M1 genome sequence.</title>
        <authorList>
            <person name="Kadooka C."/>
            <person name="Mori K."/>
            <person name="Futagami T."/>
        </authorList>
    </citation>
    <scope>NUCLEOTIDE SEQUENCE</scope>
    <source>
        <strain evidence="5">M1</strain>
    </source>
</reference>
<comment type="similarity">
    <text evidence="1">Belongs to the aldehyde dehydrogenase family.</text>
</comment>
<dbReference type="FunFam" id="3.40.309.10:FF:000009">
    <property type="entry name" value="Aldehyde dehydrogenase A"/>
    <property type="match status" value="1"/>
</dbReference>
<evidence type="ECO:0000313" key="6">
    <source>
        <dbReference type="Proteomes" id="UP000637239"/>
    </source>
</evidence>
<keyword evidence="6" id="KW-1185">Reference proteome</keyword>
<evidence type="ECO:0000256" key="2">
    <source>
        <dbReference type="ARBA" id="ARBA00022857"/>
    </source>
</evidence>
<dbReference type="SUPFAM" id="SSF53720">
    <property type="entry name" value="ALDH-like"/>
    <property type="match status" value="1"/>
</dbReference>
<dbReference type="PANTHER" id="PTHR43217:SF2">
    <property type="entry name" value="SUCCINATE-SEMIALDEHYDE DEHYDROGENASE [NADP(+)]"/>
    <property type="match status" value="1"/>
</dbReference>
<sequence length="465" mass="50066">MASSNHYKTINPATGQLVRSFPDSTDLDVSKALSTAQECFEKDWRWRTASSRAEIMTRAAGLIRDRTAQLAEIATKDMGKLYTEACYEVSLSADILEYFAVNAESFLRPTTVQERGSGAVAEVVSEPIGIIVAVEPWNYPYYQLARVAGPQLMAGNVVLAKHAASVPQCALAFAKIFEDAGAPPGAYTNIFGSRSQMNQLVDDFRVRGVTLTGSEAAGAGVAERAGRHLKKVVLELGGSDPFVVLEDANLEAAISRASSGRLVAMGQVCAAPKRFIVVGKERGDLFLEGVKQHFSSLEAGDPMDPKTTIGPVFSESALQTLLEQIHRAVEHGATLVCGGKRIDRPGFYLEPTILTNISAENPIYKEEMFGPVAMMFSVDTDDAAVELANATRYGLGSSVNSEDPKHARAVADRIDAGMVFINSCTVTLPELPFGGIKNSGFGRELSDLGFSEFLNKKLIRMAPTN</sequence>
<dbReference type="AlphaFoldDB" id="A0A7R7VNF1"/>
<dbReference type="InterPro" id="IPR044148">
    <property type="entry name" value="ALDH_GabD1-like"/>
</dbReference>
<dbReference type="GO" id="GO:0004777">
    <property type="term" value="F:succinate-semialdehyde dehydrogenase (NAD+) activity"/>
    <property type="evidence" value="ECO:0007669"/>
    <property type="project" value="TreeGrafter"/>
</dbReference>
<dbReference type="EMBL" id="AP024419">
    <property type="protein sequence ID" value="BCR87794.1"/>
    <property type="molecule type" value="Genomic_DNA"/>
</dbReference>
<reference evidence="5" key="1">
    <citation type="submission" date="2021-01" db="EMBL/GenBank/DDBJ databases">
        <authorList>
            <consortium name="Aspergillus chevalieri M1 genome sequencing consortium"/>
            <person name="Kazuki M."/>
            <person name="Futagami T."/>
        </authorList>
    </citation>
    <scope>NUCLEOTIDE SEQUENCE</scope>
    <source>
        <strain evidence="5">M1</strain>
    </source>
</reference>
<dbReference type="InterPro" id="IPR047110">
    <property type="entry name" value="GABD/Sad-like"/>
</dbReference>
<dbReference type="InterPro" id="IPR016161">
    <property type="entry name" value="Ald_DH/histidinol_DH"/>
</dbReference>
<dbReference type="Proteomes" id="UP000637239">
    <property type="component" value="Chromosome 4"/>
</dbReference>
<dbReference type="RefSeq" id="XP_043136316.1">
    <property type="nucleotide sequence ID" value="XM_043278548.1"/>
</dbReference>
<dbReference type="PROSITE" id="PS00070">
    <property type="entry name" value="ALDEHYDE_DEHYDR_CYS"/>
    <property type="match status" value="1"/>
</dbReference>
<keyword evidence="2" id="KW-0521">NADP</keyword>
<evidence type="ECO:0000313" key="5">
    <source>
        <dbReference type="EMBL" id="BCR87794.1"/>
    </source>
</evidence>
<dbReference type="InterPro" id="IPR016163">
    <property type="entry name" value="Ald_DH_C"/>
</dbReference>
<dbReference type="FunFam" id="3.40.605.10:FF:000012">
    <property type="entry name" value="NAD-dependent succinate-semialdehyde dehydrogenase"/>
    <property type="match status" value="1"/>
</dbReference>